<evidence type="ECO:0000256" key="3">
    <source>
        <dbReference type="SAM" id="MobiDB-lite"/>
    </source>
</evidence>
<feature type="region of interest" description="Disordered" evidence="3">
    <location>
        <begin position="166"/>
        <end position="202"/>
    </location>
</feature>
<dbReference type="SMART" id="SM00115">
    <property type="entry name" value="CASc"/>
    <property type="match status" value="1"/>
</dbReference>
<dbReference type="InterPro" id="IPR011600">
    <property type="entry name" value="Pept_C14_caspase"/>
</dbReference>
<dbReference type="InterPro" id="IPR029030">
    <property type="entry name" value="Caspase-like_dom_sf"/>
</dbReference>
<dbReference type="EMBL" id="JAWDGP010005477">
    <property type="protein sequence ID" value="KAK3756729.1"/>
    <property type="molecule type" value="Genomic_DNA"/>
</dbReference>
<dbReference type="InterPro" id="IPR001309">
    <property type="entry name" value="Pept_C14_p20"/>
</dbReference>
<dbReference type="GO" id="GO:0004197">
    <property type="term" value="F:cysteine-type endopeptidase activity"/>
    <property type="evidence" value="ECO:0007669"/>
    <property type="project" value="InterPro"/>
</dbReference>
<dbReference type="SUPFAM" id="SSF52129">
    <property type="entry name" value="Caspase-like"/>
    <property type="match status" value="1"/>
</dbReference>
<evidence type="ECO:0000256" key="1">
    <source>
        <dbReference type="ARBA" id="ARBA00010134"/>
    </source>
</evidence>
<accession>A0AAE0YT22</accession>
<dbReference type="Gene3D" id="3.40.50.1460">
    <property type="match status" value="1"/>
</dbReference>
<dbReference type="InterPro" id="IPR033139">
    <property type="entry name" value="Caspase_cys_AS"/>
</dbReference>
<protein>
    <submittedName>
        <fullName evidence="6">Uncharacterized protein</fullName>
    </submittedName>
</protein>
<dbReference type="Proteomes" id="UP001283361">
    <property type="component" value="Unassembled WGS sequence"/>
</dbReference>
<dbReference type="Pfam" id="PF00656">
    <property type="entry name" value="Peptidase_C14"/>
    <property type="match status" value="1"/>
</dbReference>
<dbReference type="PANTHER" id="PTHR47901:SF3">
    <property type="entry name" value="CASPASE-1"/>
    <property type="match status" value="1"/>
</dbReference>
<evidence type="ECO:0000259" key="4">
    <source>
        <dbReference type="PROSITE" id="PS50207"/>
    </source>
</evidence>
<comment type="caution">
    <text evidence="6">The sequence shown here is derived from an EMBL/GenBank/DDBJ whole genome shotgun (WGS) entry which is preliminary data.</text>
</comment>
<dbReference type="PROSITE" id="PS01122">
    <property type="entry name" value="CASPASE_CYS"/>
    <property type="match status" value="1"/>
</dbReference>
<dbReference type="GO" id="GO:0006508">
    <property type="term" value="P:proteolysis"/>
    <property type="evidence" value="ECO:0007669"/>
    <property type="project" value="InterPro"/>
</dbReference>
<dbReference type="GO" id="GO:0097169">
    <property type="term" value="C:AIM2 inflammasome complex"/>
    <property type="evidence" value="ECO:0007669"/>
    <property type="project" value="TreeGrafter"/>
</dbReference>
<dbReference type="GO" id="GO:0072557">
    <property type="term" value="C:IPAF inflammasome complex"/>
    <property type="evidence" value="ECO:0007669"/>
    <property type="project" value="TreeGrafter"/>
</dbReference>
<dbReference type="PANTHER" id="PTHR47901">
    <property type="entry name" value="CASPASE RECRUITMENT DOMAIN-CONTAINING PROTEIN 18"/>
    <property type="match status" value="1"/>
</dbReference>
<proteinExistence type="inferred from homology"/>
<organism evidence="6 7">
    <name type="scientific">Elysia crispata</name>
    <name type="common">lettuce slug</name>
    <dbReference type="NCBI Taxonomy" id="231223"/>
    <lineage>
        <taxon>Eukaryota</taxon>
        <taxon>Metazoa</taxon>
        <taxon>Spiralia</taxon>
        <taxon>Lophotrochozoa</taxon>
        <taxon>Mollusca</taxon>
        <taxon>Gastropoda</taxon>
        <taxon>Heterobranchia</taxon>
        <taxon>Euthyneura</taxon>
        <taxon>Panpulmonata</taxon>
        <taxon>Sacoglossa</taxon>
        <taxon>Placobranchoidea</taxon>
        <taxon>Plakobranchidae</taxon>
        <taxon>Elysia</taxon>
    </lineage>
</organism>
<dbReference type="AlphaFoldDB" id="A0AAE0YT22"/>
<dbReference type="InterPro" id="IPR002138">
    <property type="entry name" value="Pept_C14_p10"/>
</dbReference>
<keyword evidence="7" id="KW-1185">Reference proteome</keyword>
<evidence type="ECO:0000259" key="5">
    <source>
        <dbReference type="PROSITE" id="PS50208"/>
    </source>
</evidence>
<dbReference type="InterPro" id="IPR015917">
    <property type="entry name" value="Pept_C14A"/>
</dbReference>
<sequence length="508" mass="57110">MASQKFIDDFKKKFDEVKQKTGATSYSDELCLISHIMDKCTHFISHEVIYDNIKDRLVPIFTERDLQQAEASGKGSIDTMNKICECARRLMFDKFEKFVKALAEDHVHAAQEIINTLADLLNKTRIPYLEFSALANMPPRGHHSNSPCFPGTHLKTAERLTNHTHTENLASSPEHSAAFLSSASSGNSRPSSSDNACNSQRCTDGDLEAQQYASNSTEESKVYDMSTNPRGLALIINNENFHHWKKRQGTSNDATNLYNIFKYLGFNVRTETDKTAQDMKNILQKFSQHRELTNVSSLAVAILTHGGANDCLFGTDGQLCSGQPVPGTYITKMDMIHFFKGSVCQAMEGKPKLFILQACRGNEEDDVAVNQENVRNMSPQTNSDSNIKSDSFPEMLPPCPALLTRSESPIVKRRPGRGADTSDMCFVHSSSYGYTAYRLKHDGSPFITVFTQKVKQLARHKEFRDIIQMVQNHFNKEPLPNDKLTLPDFSVQLMSKWFLNPPQWANTG</sequence>
<gene>
    <name evidence="6" type="ORF">RRG08_018453</name>
</gene>
<dbReference type="PRINTS" id="PR00376">
    <property type="entry name" value="IL1BCENZYME"/>
</dbReference>
<feature type="domain" description="Caspase family p10" evidence="4">
    <location>
        <begin position="422"/>
        <end position="501"/>
    </location>
</feature>
<dbReference type="GO" id="GO:0072559">
    <property type="term" value="C:NLRP3 inflammasome complex"/>
    <property type="evidence" value="ECO:0007669"/>
    <property type="project" value="TreeGrafter"/>
</dbReference>
<dbReference type="PROSITE" id="PS50208">
    <property type="entry name" value="CASPASE_P20"/>
    <property type="match status" value="1"/>
</dbReference>
<dbReference type="InterPro" id="IPR002398">
    <property type="entry name" value="Pept_C14"/>
</dbReference>
<feature type="compositionally biased region" description="Low complexity" evidence="3">
    <location>
        <begin position="181"/>
        <end position="193"/>
    </location>
</feature>
<evidence type="ECO:0000313" key="6">
    <source>
        <dbReference type="EMBL" id="KAK3756729.1"/>
    </source>
</evidence>
<reference evidence="6" key="1">
    <citation type="journal article" date="2023" name="G3 (Bethesda)">
        <title>A reference genome for the long-term kleptoplast-retaining sea slug Elysia crispata morphotype clarki.</title>
        <authorList>
            <person name="Eastman K.E."/>
            <person name="Pendleton A.L."/>
            <person name="Shaikh M.A."/>
            <person name="Suttiyut T."/>
            <person name="Ogas R."/>
            <person name="Tomko P."/>
            <person name="Gavelis G."/>
            <person name="Widhalm J.R."/>
            <person name="Wisecaver J.H."/>
        </authorList>
    </citation>
    <scope>NUCLEOTIDE SEQUENCE</scope>
    <source>
        <strain evidence="6">ECLA1</strain>
    </source>
</reference>
<name>A0AAE0YT22_9GAST</name>
<feature type="domain" description="Caspase family p20" evidence="5">
    <location>
        <begin position="229"/>
        <end position="363"/>
    </location>
</feature>
<evidence type="ECO:0000256" key="2">
    <source>
        <dbReference type="RuleBase" id="RU003971"/>
    </source>
</evidence>
<comment type="similarity">
    <text evidence="1 2">Belongs to the peptidase C14A family.</text>
</comment>
<dbReference type="PROSITE" id="PS50207">
    <property type="entry name" value="CASPASE_P10"/>
    <property type="match status" value="1"/>
</dbReference>
<evidence type="ECO:0000313" key="7">
    <source>
        <dbReference type="Proteomes" id="UP001283361"/>
    </source>
</evidence>